<proteinExistence type="predicted"/>
<name>A0A841FGG5_9ACTN</name>
<dbReference type="InterPro" id="IPR055254">
    <property type="entry name" value="pPIWI_RE_Z"/>
</dbReference>
<keyword evidence="3" id="KW-1185">Reference proteome</keyword>
<organism evidence="2 3">
    <name type="scientific">Phytomonospora endophytica</name>
    <dbReference type="NCBI Taxonomy" id="714109"/>
    <lineage>
        <taxon>Bacteria</taxon>
        <taxon>Bacillati</taxon>
        <taxon>Actinomycetota</taxon>
        <taxon>Actinomycetes</taxon>
        <taxon>Micromonosporales</taxon>
        <taxon>Micromonosporaceae</taxon>
        <taxon>Phytomonospora</taxon>
    </lineage>
</organism>
<accession>A0A841FGG5</accession>
<dbReference type="RefSeq" id="WP_184785865.1">
    <property type="nucleotide sequence ID" value="NZ_BONT01000020.1"/>
</dbReference>
<dbReference type="Proteomes" id="UP000548476">
    <property type="component" value="Unassembled WGS sequence"/>
</dbReference>
<dbReference type="AlphaFoldDB" id="A0A841FGG5"/>
<evidence type="ECO:0000313" key="2">
    <source>
        <dbReference type="EMBL" id="MBB6032938.1"/>
    </source>
</evidence>
<dbReference type="SUPFAM" id="SSF52540">
    <property type="entry name" value="P-loop containing nucleoside triphosphate hydrolases"/>
    <property type="match status" value="1"/>
</dbReference>
<sequence>MRDTSSWHEREARKLRPGWPSGAGLAVAEYLDTELVLSALVDLLPHWTAQDAWVLLTGYPYARAYEPMLGPVPLLRLSRLRCYVQSVRRRTWLENLDRYGRLPDGVRTFRIDDTGRPSPYTDPASRERHSGYRDLLDTAPPHRTGALRIAGVGEYVFRAGERQHAVHFTEDLPLRAAERHDFNAPVRGGGKPITVTKDDLLSCAHEMDVIEAADPEIRPGSWVRRLARVETLVREHPGAVFQEDGDWEFTLAGLVHLVGMVGAGKSTVRDILAFYLVRRLGLRVGILVADVADSLDITDRLSRVGVPTAPIVGRSTRERHIHRLHRRRHTAGEPTMLHHDHPGFDYLSSACPADALRGFEGARPLPINDAPCTGLVNADADPRTGTRLGCPLWADCPRQRGARQLVDADVWVGNPASALHSRVPSHQIDERVRFLEVMARRCDVIIVDEADRVQMAFDIAFAPAVTLYGRHGDSWLDEVTSHGVRELVRLARAQLSNRLVEDWVNAVGTANLAANRVFGLLLKDERLREWARIEYFSAFTLHHRLLADWGEGADGRAARVLSAYRDRPVQVGEAADEAPGEQEILDRLSNVTLELLSSGRTDETTRRLRALVEELAGPERAADTGEVTRLEFTLLLAALHNRLNFITWSWRAVESILNLEPVSNVLSHYPPRDYEPILAEAAMGNILGFQFIHDEQRGEPGGVLRFFRYEGLGRQLLRRLDGFCALDGRPGPHVLLMSATSWAGTSTRYHLGVPVTVVLRPNERELSAISASTFEKLPLRPEGGGQAISLSGQRPENRPAALRAMLKSLAVPPGGLGAGESKLDAELSLIDDLDRKRILLLVGSYVEAQEAAAYLSGLPEWRERIVQLVPDDADNDHSWLTLRRGDVARFPEGQGQILIAPLLAVERGHNIVLDDGKAAIGSVLFLARPHPRPDDINLAIHALNDWTLRKITGSAFAADARAAGSPDDAGREFRKQARVQWGRLLARKLAWSNLGPAERVAFTWDQLVTIWQVIGRAVRGGVPTRVVFADAAFFPREAYDSDADSEETSLLVSMRAILTPYFDDHSSVPAGDRELVRQLYRPLYEALSTLE</sequence>
<dbReference type="Pfam" id="PF18155">
    <property type="entry name" value="pPIWI_RE_Z"/>
    <property type="match status" value="1"/>
</dbReference>
<feature type="domain" description="pPIWI-RE three-gene island" evidence="1">
    <location>
        <begin position="28"/>
        <end position="181"/>
    </location>
</feature>
<gene>
    <name evidence="2" type="ORF">HNR73_000785</name>
</gene>
<comment type="caution">
    <text evidence="2">The sequence shown here is derived from an EMBL/GenBank/DDBJ whole genome shotgun (WGS) entry which is preliminary data.</text>
</comment>
<evidence type="ECO:0000259" key="1">
    <source>
        <dbReference type="Pfam" id="PF18155"/>
    </source>
</evidence>
<dbReference type="EMBL" id="JACHGT010000002">
    <property type="protein sequence ID" value="MBB6032938.1"/>
    <property type="molecule type" value="Genomic_DNA"/>
</dbReference>
<protein>
    <recommendedName>
        <fullName evidence="1">pPIWI-RE three-gene island domain-containing protein</fullName>
    </recommendedName>
</protein>
<evidence type="ECO:0000313" key="3">
    <source>
        <dbReference type="Proteomes" id="UP000548476"/>
    </source>
</evidence>
<reference evidence="2 3" key="1">
    <citation type="submission" date="2020-08" db="EMBL/GenBank/DDBJ databases">
        <title>Genomic Encyclopedia of Type Strains, Phase IV (KMG-IV): sequencing the most valuable type-strain genomes for metagenomic binning, comparative biology and taxonomic classification.</title>
        <authorList>
            <person name="Goeker M."/>
        </authorList>
    </citation>
    <scope>NUCLEOTIDE SEQUENCE [LARGE SCALE GENOMIC DNA]</scope>
    <source>
        <strain evidence="2 3">YIM 65646</strain>
    </source>
</reference>
<dbReference type="InterPro" id="IPR027417">
    <property type="entry name" value="P-loop_NTPase"/>
</dbReference>